<dbReference type="EMBL" id="JADEXP010000160">
    <property type="protein sequence ID" value="MBE9068344.1"/>
    <property type="molecule type" value="Genomic_DNA"/>
</dbReference>
<accession>A0A928ZVP5</accession>
<dbReference type="AlphaFoldDB" id="A0A928ZVP5"/>
<sequence>MSNILRCRRITRETQRMLMSSLLGKAHLNNDEQAQVAKIFEAITQGRLRVID</sequence>
<protein>
    <submittedName>
        <fullName evidence="1">Uncharacterized protein</fullName>
    </submittedName>
</protein>
<organism evidence="1 2">
    <name type="scientific">Leptolyngbya cf. ectocarpi LEGE 11479</name>
    <dbReference type="NCBI Taxonomy" id="1828722"/>
    <lineage>
        <taxon>Bacteria</taxon>
        <taxon>Bacillati</taxon>
        <taxon>Cyanobacteriota</taxon>
        <taxon>Cyanophyceae</taxon>
        <taxon>Leptolyngbyales</taxon>
        <taxon>Leptolyngbyaceae</taxon>
        <taxon>Leptolyngbya group</taxon>
        <taxon>Leptolyngbya</taxon>
    </lineage>
</organism>
<dbReference type="RefSeq" id="WP_228016190.1">
    <property type="nucleotide sequence ID" value="NZ_JADEXP010000160.1"/>
</dbReference>
<keyword evidence="2" id="KW-1185">Reference proteome</keyword>
<gene>
    <name evidence="1" type="ORF">IQ260_16960</name>
</gene>
<comment type="caution">
    <text evidence="1">The sequence shown here is derived from an EMBL/GenBank/DDBJ whole genome shotgun (WGS) entry which is preliminary data.</text>
</comment>
<proteinExistence type="predicted"/>
<evidence type="ECO:0000313" key="1">
    <source>
        <dbReference type="EMBL" id="MBE9068344.1"/>
    </source>
</evidence>
<evidence type="ECO:0000313" key="2">
    <source>
        <dbReference type="Proteomes" id="UP000615026"/>
    </source>
</evidence>
<dbReference type="Proteomes" id="UP000615026">
    <property type="component" value="Unassembled WGS sequence"/>
</dbReference>
<reference evidence="1" key="1">
    <citation type="submission" date="2020-10" db="EMBL/GenBank/DDBJ databases">
        <authorList>
            <person name="Castelo-Branco R."/>
            <person name="Eusebio N."/>
            <person name="Adriana R."/>
            <person name="Vieira A."/>
            <person name="Brugerolle De Fraissinette N."/>
            <person name="Rezende De Castro R."/>
            <person name="Schneider M.P."/>
            <person name="Vasconcelos V."/>
            <person name="Leao P.N."/>
        </authorList>
    </citation>
    <scope>NUCLEOTIDE SEQUENCE</scope>
    <source>
        <strain evidence="1">LEGE 11479</strain>
    </source>
</reference>
<name>A0A928ZVP5_LEPEC</name>